<evidence type="ECO:0000313" key="1">
    <source>
        <dbReference type="EMBL" id="SCU82554.1"/>
    </source>
</evidence>
<name>A0A1K0IXK3_CUPNE</name>
<proteinExistence type="predicted"/>
<gene>
    <name evidence="1" type="ORF">CNECB9_4140050</name>
</gene>
<sequence>MGDENGGLSQAGSLEDALKRPGGQVLLRMRDRYQASLLRMFEVVMTAGNAGEHPAILLKNPNQFGRSHRMPCVFIHTGCGLVNPMCIRVCKDASSSHSCEWHVP</sequence>
<dbReference type="AlphaFoldDB" id="A0A1K0IXK3"/>
<accession>A0A1K0IXK3</accession>
<protein>
    <submittedName>
        <fullName evidence="1">Uncharacterized protein</fullName>
    </submittedName>
</protein>
<reference evidence="1" key="1">
    <citation type="submission" date="2016-09" db="EMBL/GenBank/DDBJ databases">
        <authorList>
            <person name="Capua I."/>
            <person name="De Benedictis P."/>
            <person name="Joannis T."/>
            <person name="Lombin L.H."/>
            <person name="Cattoli G."/>
        </authorList>
    </citation>
    <scope>NUCLEOTIDE SEQUENCE</scope>
    <source>
        <strain evidence="1">B9</strain>
    </source>
</reference>
<organism evidence="1">
    <name type="scientific">Cupriavidus necator</name>
    <name type="common">Alcaligenes eutrophus</name>
    <name type="synonym">Ralstonia eutropha</name>
    <dbReference type="NCBI Taxonomy" id="106590"/>
    <lineage>
        <taxon>Bacteria</taxon>
        <taxon>Pseudomonadati</taxon>
        <taxon>Pseudomonadota</taxon>
        <taxon>Betaproteobacteria</taxon>
        <taxon>Burkholderiales</taxon>
        <taxon>Burkholderiaceae</taxon>
        <taxon>Cupriavidus</taxon>
    </lineage>
</organism>
<dbReference type="EMBL" id="FMSH01000351">
    <property type="protein sequence ID" value="SCU82554.1"/>
    <property type="molecule type" value="Genomic_DNA"/>
</dbReference>